<accession>A0A0E2AR56</accession>
<dbReference type="Pfam" id="PF02687">
    <property type="entry name" value="FtsX"/>
    <property type="match status" value="1"/>
</dbReference>
<dbReference type="EMBL" id="AGXN01000012">
    <property type="protein sequence ID" value="EIY96370.1"/>
    <property type="molecule type" value="Genomic_DNA"/>
</dbReference>
<keyword evidence="4 6" id="KW-1133">Transmembrane helix</keyword>
<evidence type="ECO:0000256" key="6">
    <source>
        <dbReference type="SAM" id="Phobius"/>
    </source>
</evidence>
<dbReference type="GO" id="GO:0005886">
    <property type="term" value="C:plasma membrane"/>
    <property type="evidence" value="ECO:0007669"/>
    <property type="project" value="UniProtKB-SubCell"/>
</dbReference>
<evidence type="ECO:0000259" key="7">
    <source>
        <dbReference type="Pfam" id="PF02687"/>
    </source>
</evidence>
<comment type="caution">
    <text evidence="8">The sequence shown here is derived from an EMBL/GenBank/DDBJ whole genome shotgun (WGS) entry which is preliminary data.</text>
</comment>
<dbReference type="PANTHER" id="PTHR30572">
    <property type="entry name" value="MEMBRANE COMPONENT OF TRANSPORTER-RELATED"/>
    <property type="match status" value="1"/>
</dbReference>
<dbReference type="InterPro" id="IPR003838">
    <property type="entry name" value="ABC3_permease_C"/>
</dbReference>
<protein>
    <recommendedName>
        <fullName evidence="7">ABC3 transporter permease C-terminal domain-containing protein</fullName>
    </recommendedName>
</protein>
<gene>
    <name evidence="8" type="ORF">HMPREF1056_02258</name>
</gene>
<dbReference type="Proteomes" id="UP000003879">
    <property type="component" value="Unassembled WGS sequence"/>
</dbReference>
<organism evidence="8 9">
    <name type="scientific">Bacteroides fragilis CL07T12C05</name>
    <dbReference type="NCBI Taxonomy" id="997883"/>
    <lineage>
        <taxon>Bacteria</taxon>
        <taxon>Pseudomonadati</taxon>
        <taxon>Bacteroidota</taxon>
        <taxon>Bacteroidia</taxon>
        <taxon>Bacteroidales</taxon>
        <taxon>Bacteroidaceae</taxon>
        <taxon>Bacteroides</taxon>
    </lineage>
</organism>
<dbReference type="GO" id="GO:0022857">
    <property type="term" value="F:transmembrane transporter activity"/>
    <property type="evidence" value="ECO:0007669"/>
    <property type="project" value="TreeGrafter"/>
</dbReference>
<dbReference type="HOGENOM" id="CLU_2165882_0_0_10"/>
<sequence length="110" mass="12277">MGLFGFVNDEVQRRSKEIAIRKVNGAESGNIINLLNHNIFWIALPAIFVGIALAYVVGHKWVEQFTDQINLNAGHFLLLLLLILLLILGSVTGKSWRIANENPVNSIKNE</sequence>
<evidence type="ECO:0000313" key="8">
    <source>
        <dbReference type="EMBL" id="EIY96370.1"/>
    </source>
</evidence>
<feature type="transmembrane region" description="Helical" evidence="6">
    <location>
        <begin position="69"/>
        <end position="91"/>
    </location>
</feature>
<feature type="domain" description="ABC3 transporter permease C-terminal" evidence="7">
    <location>
        <begin position="10"/>
        <end position="103"/>
    </location>
</feature>
<dbReference type="PANTHER" id="PTHR30572:SF18">
    <property type="entry name" value="ABC-TYPE MACROLIDE FAMILY EXPORT SYSTEM PERMEASE COMPONENT 2"/>
    <property type="match status" value="1"/>
</dbReference>
<evidence type="ECO:0000256" key="4">
    <source>
        <dbReference type="ARBA" id="ARBA00022989"/>
    </source>
</evidence>
<dbReference type="AlphaFoldDB" id="A0A0E2AR56"/>
<proteinExistence type="predicted"/>
<dbReference type="InterPro" id="IPR050250">
    <property type="entry name" value="Macrolide_Exporter_MacB"/>
</dbReference>
<dbReference type="PATRIC" id="fig|997883.3.peg.2364"/>
<feature type="transmembrane region" description="Helical" evidence="6">
    <location>
        <begin position="39"/>
        <end position="57"/>
    </location>
</feature>
<comment type="subcellular location">
    <subcellularLocation>
        <location evidence="1">Cell membrane</location>
        <topology evidence="1">Multi-pass membrane protein</topology>
    </subcellularLocation>
</comment>
<name>A0A0E2AR56_BACFG</name>
<keyword evidence="3 6" id="KW-0812">Transmembrane</keyword>
<keyword evidence="5 6" id="KW-0472">Membrane</keyword>
<keyword evidence="2" id="KW-1003">Cell membrane</keyword>
<reference evidence="8 9" key="1">
    <citation type="submission" date="2012-02" db="EMBL/GenBank/DDBJ databases">
        <title>The Genome Sequence of Bacteroides fragilis CL07T12C05.</title>
        <authorList>
            <consortium name="The Broad Institute Genome Sequencing Platform"/>
            <person name="Earl A."/>
            <person name="Ward D."/>
            <person name="Feldgarden M."/>
            <person name="Gevers D."/>
            <person name="Zitomersky N.L."/>
            <person name="Coyne M.J."/>
            <person name="Comstock L.E."/>
            <person name="Young S.K."/>
            <person name="Zeng Q."/>
            <person name="Gargeya S."/>
            <person name="Fitzgerald M."/>
            <person name="Haas B."/>
            <person name="Abouelleil A."/>
            <person name="Alvarado L."/>
            <person name="Arachchi H.M."/>
            <person name="Berlin A."/>
            <person name="Chapman S.B."/>
            <person name="Gearin G."/>
            <person name="Goldberg J."/>
            <person name="Griggs A."/>
            <person name="Gujja S."/>
            <person name="Hansen M."/>
            <person name="Heiman D."/>
            <person name="Howarth C."/>
            <person name="Larimer J."/>
            <person name="Lui A."/>
            <person name="MacDonald P.J.P."/>
            <person name="McCowen C."/>
            <person name="Montmayeur A."/>
            <person name="Murphy C."/>
            <person name="Neiman D."/>
            <person name="Pearson M."/>
            <person name="Priest M."/>
            <person name="Roberts A."/>
            <person name="Saif S."/>
            <person name="Shea T."/>
            <person name="Sisk P."/>
            <person name="Stolte C."/>
            <person name="Sykes S."/>
            <person name="Wortman J."/>
            <person name="Nusbaum C."/>
            <person name="Birren B."/>
        </authorList>
    </citation>
    <scope>NUCLEOTIDE SEQUENCE [LARGE SCALE GENOMIC DNA]</scope>
    <source>
        <strain evidence="8 9">CL07T12C05</strain>
    </source>
</reference>
<evidence type="ECO:0000256" key="3">
    <source>
        <dbReference type="ARBA" id="ARBA00022692"/>
    </source>
</evidence>
<evidence type="ECO:0000256" key="2">
    <source>
        <dbReference type="ARBA" id="ARBA00022475"/>
    </source>
</evidence>
<evidence type="ECO:0000256" key="1">
    <source>
        <dbReference type="ARBA" id="ARBA00004651"/>
    </source>
</evidence>
<evidence type="ECO:0000313" key="9">
    <source>
        <dbReference type="Proteomes" id="UP000003879"/>
    </source>
</evidence>
<evidence type="ECO:0000256" key="5">
    <source>
        <dbReference type="ARBA" id="ARBA00023136"/>
    </source>
</evidence>